<evidence type="ECO:0000256" key="6">
    <source>
        <dbReference type="ARBA" id="ARBA00023128"/>
    </source>
</evidence>
<dbReference type="InterPro" id="IPR001646">
    <property type="entry name" value="5peptide_repeat"/>
</dbReference>
<keyword evidence="4" id="KW-0408">Iron</keyword>
<keyword evidence="6" id="KW-0496">Mitochondrion</keyword>
<accession>A0A1L7X0W5</accession>
<keyword evidence="2" id="KW-0479">Metal-binding</keyword>
<feature type="region of interest" description="Disordered" evidence="8">
    <location>
        <begin position="75"/>
        <end position="100"/>
    </location>
</feature>
<comment type="function">
    <text evidence="7">Mitochondrial ribosome (mitoribosome) assembly factor. Binds at the interface of the head and body domains of the mitochondrial small ribosomal subunit (mt-SSU), occluding the mRNA channel and preventing compaction of the head domain towards the body. Probable inactive methyltransferase: retains the characteristic folding and ability to bind S-adenosyl-L-methionine, but it probably lost its methyltransferase activity.</text>
</comment>
<reference evidence="9 10" key="1">
    <citation type="submission" date="2016-03" db="EMBL/GenBank/DDBJ databases">
        <authorList>
            <person name="Ploux O."/>
        </authorList>
    </citation>
    <scope>NUCLEOTIDE SEQUENCE [LARGE SCALE GENOMIC DNA]</scope>
    <source>
        <strain evidence="9 10">UAMH 11012</strain>
    </source>
</reference>
<dbReference type="InterPro" id="IPR052571">
    <property type="entry name" value="Mt_RNA_Methyltransferase"/>
</dbReference>
<evidence type="ECO:0000256" key="8">
    <source>
        <dbReference type="SAM" id="MobiDB-lite"/>
    </source>
</evidence>
<dbReference type="PANTHER" id="PTHR13184">
    <property type="entry name" value="37S RIBOSOMAL PROTEIN S22"/>
    <property type="match status" value="1"/>
</dbReference>
<feature type="compositionally biased region" description="Basic residues" evidence="8">
    <location>
        <begin position="895"/>
        <end position="907"/>
    </location>
</feature>
<dbReference type="GO" id="GO:0046872">
    <property type="term" value="F:metal ion binding"/>
    <property type="evidence" value="ECO:0007669"/>
    <property type="project" value="UniProtKB-KW"/>
</dbReference>
<evidence type="ECO:0000256" key="2">
    <source>
        <dbReference type="ARBA" id="ARBA00022723"/>
    </source>
</evidence>
<dbReference type="Gene3D" id="2.160.20.80">
    <property type="entry name" value="E3 ubiquitin-protein ligase SopA"/>
    <property type="match status" value="1"/>
</dbReference>
<name>A0A1L7X0W5_9HELO</name>
<evidence type="ECO:0000256" key="3">
    <source>
        <dbReference type="ARBA" id="ARBA00022946"/>
    </source>
</evidence>
<dbReference type="GO" id="GO:0003735">
    <property type="term" value="F:structural constituent of ribosome"/>
    <property type="evidence" value="ECO:0007669"/>
    <property type="project" value="TreeGrafter"/>
</dbReference>
<protein>
    <submittedName>
        <fullName evidence="9">Related to RSM22-mitochondrial ribosomal protein, small subunit</fullName>
    </submittedName>
</protein>
<dbReference type="AlphaFoldDB" id="A0A1L7X0W5"/>
<proteinExistence type="predicted"/>
<feature type="region of interest" description="Disordered" evidence="8">
    <location>
        <begin position="890"/>
        <end position="920"/>
    </location>
</feature>
<dbReference type="GO" id="GO:0005763">
    <property type="term" value="C:mitochondrial small ribosomal subunit"/>
    <property type="evidence" value="ECO:0007669"/>
    <property type="project" value="TreeGrafter"/>
</dbReference>
<evidence type="ECO:0000313" key="10">
    <source>
        <dbReference type="Proteomes" id="UP000184330"/>
    </source>
</evidence>
<comment type="subcellular location">
    <subcellularLocation>
        <location evidence="1">Mitochondrion</location>
    </subcellularLocation>
</comment>
<evidence type="ECO:0000256" key="7">
    <source>
        <dbReference type="ARBA" id="ARBA00045681"/>
    </source>
</evidence>
<feature type="region of interest" description="Disordered" evidence="8">
    <location>
        <begin position="316"/>
        <end position="371"/>
    </location>
</feature>
<keyword evidence="10" id="KW-1185">Reference proteome</keyword>
<dbReference type="PANTHER" id="PTHR13184:SF5">
    <property type="entry name" value="METHYLTRANSFERASE-LIKE PROTEIN 17, MITOCHONDRIAL"/>
    <property type="match status" value="1"/>
</dbReference>
<keyword evidence="9" id="KW-0687">Ribonucleoprotein</keyword>
<feature type="compositionally biased region" description="Basic and acidic residues" evidence="8">
    <location>
        <begin position="908"/>
        <end position="920"/>
    </location>
</feature>
<gene>
    <name evidence="9" type="ORF">PAC_08566</name>
</gene>
<dbReference type="Proteomes" id="UP000184330">
    <property type="component" value="Unassembled WGS sequence"/>
</dbReference>
<dbReference type="EMBL" id="FJOG01000012">
    <property type="protein sequence ID" value="CZR58674.1"/>
    <property type="molecule type" value="Genomic_DNA"/>
</dbReference>
<evidence type="ECO:0000256" key="4">
    <source>
        <dbReference type="ARBA" id="ARBA00023004"/>
    </source>
</evidence>
<dbReference type="Pfam" id="PF00805">
    <property type="entry name" value="Pentapeptide"/>
    <property type="match status" value="1"/>
</dbReference>
<evidence type="ECO:0000313" key="9">
    <source>
        <dbReference type="EMBL" id="CZR58674.1"/>
    </source>
</evidence>
<keyword evidence="5" id="KW-0411">Iron-sulfur</keyword>
<dbReference type="InterPro" id="IPR015324">
    <property type="entry name" value="Ribosomal_Rsm22-like"/>
</dbReference>
<feature type="compositionally biased region" description="Acidic residues" evidence="8">
    <location>
        <begin position="324"/>
        <end position="352"/>
    </location>
</feature>
<organism evidence="9 10">
    <name type="scientific">Phialocephala subalpina</name>
    <dbReference type="NCBI Taxonomy" id="576137"/>
    <lineage>
        <taxon>Eukaryota</taxon>
        <taxon>Fungi</taxon>
        <taxon>Dikarya</taxon>
        <taxon>Ascomycota</taxon>
        <taxon>Pezizomycotina</taxon>
        <taxon>Leotiomycetes</taxon>
        <taxon>Helotiales</taxon>
        <taxon>Mollisiaceae</taxon>
        <taxon>Phialocephala</taxon>
        <taxon>Phialocephala fortinii species complex</taxon>
    </lineage>
</organism>
<keyword evidence="9" id="KW-0689">Ribosomal protein</keyword>
<evidence type="ECO:0000256" key="5">
    <source>
        <dbReference type="ARBA" id="ARBA00023014"/>
    </source>
</evidence>
<dbReference type="STRING" id="576137.A0A1L7X0W5"/>
<dbReference type="OrthoDB" id="421327at2759"/>
<keyword evidence="3" id="KW-0809">Transit peptide</keyword>
<sequence>MLLQNVSTLAINSPPATNMLTARKIPHACQSCRLQLLSLFEHGFTNVASTTPARVRYSTRPNLRTRNLQPRHHVALRSLSTTQRRAEEPKSNLPETSAQSAAEIESVVRQARQTFGETLPKDYLSTEEYVLYERLYGPPLRETKPEDLEYLPGGEEISDDKARNVLLRTNEEGEYEELDYDPELGYSVLDEDALRAQLEQSEIEEAELHDSALYAGEEDGIGWDADGKEGLDEASLEEASLEEASLEEASLGEASLEEASLEEASLEEASHEDIWDEAIAEEHEPSAEITTESGEPIQVQGKNQREIDAIARLQRDMTEAESNPVEEEEDEIDEEYEEEEEVEEEEEEEDDGWVSSDSIRTHPHTMIGRSRTSPLTLSLPREQLLEPISELLARTNMTHLTATSERAFGGKGLPYSSATPMSKRNLPQKHIGLDASQHRMSEIEADAYLAAVMPGTYISVMSTLVEVRKRLGSQWIRDLILREGGQGPRVLDAGAGGSGVIAWREILQAEWDVMKDEGLVEGEEVPHGKSTVLTGSNALRHRVSRFLDDTTFLPRLPDYVHASSSEAHLDGSAPQGRKAYDIIIAPHTLFPLKEDFRRKNMVQNLWSLLDPNGGVLILIEKGLPRGFEAIAGARSLLLESHISSPGETDFENEIQSPESERARFTKKEEGMIIAPCTNHKNCPMYPVPGLSTGRKDFCHFPQRMIRPPFLQKVLGAKIRNHEDIKYSYIAVRRGVDARKASTPLLQGEEATLQAFEGYEDQDIPEPENGEPGVEFNPLSLPRIILPSLKSRGHITLDLCTPSAKLERWIVPRSFSRAAYRDARKSKWGDLWALGAKTRTLRSPRLGRLGDEGGKVKGIREGKVGKGGKKVKKAHYDMIVGRQGFEGIKESPHQAKFVKREKRTKGGRVWKEAKPLGEDDF</sequence>
<dbReference type="GO" id="GO:0008168">
    <property type="term" value="F:methyltransferase activity"/>
    <property type="evidence" value="ECO:0007669"/>
    <property type="project" value="InterPro"/>
</dbReference>
<dbReference type="GO" id="GO:0051536">
    <property type="term" value="F:iron-sulfur cluster binding"/>
    <property type="evidence" value="ECO:0007669"/>
    <property type="project" value="UniProtKB-KW"/>
</dbReference>
<dbReference type="GO" id="GO:0006412">
    <property type="term" value="P:translation"/>
    <property type="evidence" value="ECO:0007669"/>
    <property type="project" value="InterPro"/>
</dbReference>
<dbReference type="SUPFAM" id="SSF141571">
    <property type="entry name" value="Pentapeptide repeat-like"/>
    <property type="match status" value="1"/>
</dbReference>
<evidence type="ECO:0000256" key="1">
    <source>
        <dbReference type="ARBA" id="ARBA00004173"/>
    </source>
</evidence>
<dbReference type="Pfam" id="PF09243">
    <property type="entry name" value="Rsm22"/>
    <property type="match status" value="1"/>
</dbReference>